<dbReference type="SUPFAM" id="SSF101941">
    <property type="entry name" value="NAC domain"/>
    <property type="match status" value="1"/>
</dbReference>
<evidence type="ECO:0000256" key="1">
    <source>
        <dbReference type="ARBA" id="ARBA00004123"/>
    </source>
</evidence>
<dbReference type="Proteomes" id="UP001152561">
    <property type="component" value="Unassembled WGS sequence"/>
</dbReference>
<organism evidence="7 8">
    <name type="scientific">Anisodus acutangulus</name>
    <dbReference type="NCBI Taxonomy" id="402998"/>
    <lineage>
        <taxon>Eukaryota</taxon>
        <taxon>Viridiplantae</taxon>
        <taxon>Streptophyta</taxon>
        <taxon>Embryophyta</taxon>
        <taxon>Tracheophyta</taxon>
        <taxon>Spermatophyta</taxon>
        <taxon>Magnoliopsida</taxon>
        <taxon>eudicotyledons</taxon>
        <taxon>Gunneridae</taxon>
        <taxon>Pentapetalae</taxon>
        <taxon>asterids</taxon>
        <taxon>lamiids</taxon>
        <taxon>Solanales</taxon>
        <taxon>Solanaceae</taxon>
        <taxon>Solanoideae</taxon>
        <taxon>Hyoscyameae</taxon>
        <taxon>Anisodus</taxon>
    </lineage>
</organism>
<comment type="caution">
    <text evidence="7">The sequence shown here is derived from an EMBL/GenBank/DDBJ whole genome shotgun (WGS) entry which is preliminary data.</text>
</comment>
<feature type="domain" description="NAC" evidence="6">
    <location>
        <begin position="10"/>
        <end position="156"/>
    </location>
</feature>
<dbReference type="Pfam" id="PF02365">
    <property type="entry name" value="NAM"/>
    <property type="match status" value="1"/>
</dbReference>
<evidence type="ECO:0000259" key="6">
    <source>
        <dbReference type="PROSITE" id="PS51005"/>
    </source>
</evidence>
<evidence type="ECO:0000313" key="8">
    <source>
        <dbReference type="Proteomes" id="UP001152561"/>
    </source>
</evidence>
<evidence type="ECO:0000256" key="2">
    <source>
        <dbReference type="ARBA" id="ARBA00023015"/>
    </source>
</evidence>
<accession>A0A9Q1M7W6</accession>
<dbReference type="InterPro" id="IPR003441">
    <property type="entry name" value="NAC-dom"/>
</dbReference>
<sequence length="331" mass="38473">MSTVPAARRSVMGVRFHPTDAEIINYLKRYFKGEPFSSQCPIQFADIYGDQPPWEIFGASEEKVRYFITPLKKRKSEHIRFVRTCANGTWKGQTSEDPIKNRKGSVVGFRRSLTFQTKEREQNKTWLMKEYSVADDFFRENKIPKEDFVVCRIKKRIKEKRVKDYAVTYMEENDDAGIFEAMLHGPDDFCTTQPAENQVMEETDQWKSIIDGVCDEQVDVVENTTILHGEYDLRGCKQPNDQILWNTYEATIENQNTTTTLLEQEAYSCDQPLSGIEQVQGDGADYQTVMERQDFWELMNEILGDVTIEVSDDMWQLDDHSSLLLDTNENI</sequence>
<keyword evidence="3" id="KW-0238">DNA-binding</keyword>
<keyword evidence="5" id="KW-0539">Nucleus</keyword>
<keyword evidence="8" id="KW-1185">Reference proteome</keyword>
<evidence type="ECO:0000313" key="7">
    <source>
        <dbReference type="EMBL" id="KAJ8553800.1"/>
    </source>
</evidence>
<dbReference type="GO" id="GO:0003677">
    <property type="term" value="F:DNA binding"/>
    <property type="evidence" value="ECO:0007669"/>
    <property type="project" value="UniProtKB-KW"/>
</dbReference>
<reference evidence="8" key="1">
    <citation type="journal article" date="2023" name="Proc. Natl. Acad. Sci. U.S.A.">
        <title>Genomic and structural basis for evolution of tropane alkaloid biosynthesis.</title>
        <authorList>
            <person name="Wanga Y.-J."/>
            <person name="Taina T."/>
            <person name="Yua J.-Y."/>
            <person name="Lia J."/>
            <person name="Xua B."/>
            <person name="Chenc J."/>
            <person name="D'Auriad J.C."/>
            <person name="Huanga J.-P."/>
            <person name="Huanga S.-X."/>
        </authorList>
    </citation>
    <scope>NUCLEOTIDE SEQUENCE [LARGE SCALE GENOMIC DNA]</scope>
    <source>
        <strain evidence="8">cv. KIB-2019</strain>
    </source>
</reference>
<dbReference type="EMBL" id="JAJAGQ010000009">
    <property type="protein sequence ID" value="KAJ8553800.1"/>
    <property type="molecule type" value="Genomic_DNA"/>
</dbReference>
<gene>
    <name evidence="7" type="ORF">K7X08_024478</name>
</gene>
<proteinExistence type="predicted"/>
<evidence type="ECO:0000256" key="4">
    <source>
        <dbReference type="ARBA" id="ARBA00023163"/>
    </source>
</evidence>
<dbReference type="PANTHER" id="PTHR31989">
    <property type="entry name" value="NAC DOMAIN-CONTAINING PROTEIN 82-RELATED"/>
    <property type="match status" value="1"/>
</dbReference>
<name>A0A9Q1M7W6_9SOLA</name>
<evidence type="ECO:0000256" key="5">
    <source>
        <dbReference type="ARBA" id="ARBA00023242"/>
    </source>
</evidence>
<keyword evidence="2" id="KW-0805">Transcription regulation</keyword>
<dbReference type="PROSITE" id="PS51005">
    <property type="entry name" value="NAC"/>
    <property type="match status" value="1"/>
</dbReference>
<comment type="subcellular location">
    <subcellularLocation>
        <location evidence="1">Nucleus</location>
    </subcellularLocation>
</comment>
<dbReference type="GO" id="GO:0005634">
    <property type="term" value="C:nucleus"/>
    <property type="evidence" value="ECO:0007669"/>
    <property type="project" value="UniProtKB-SubCell"/>
</dbReference>
<protein>
    <recommendedName>
        <fullName evidence="6">NAC domain-containing protein</fullName>
    </recommendedName>
</protein>
<dbReference type="AlphaFoldDB" id="A0A9Q1M7W6"/>
<evidence type="ECO:0000256" key="3">
    <source>
        <dbReference type="ARBA" id="ARBA00023125"/>
    </source>
</evidence>
<dbReference type="OrthoDB" id="1261662at2759"/>
<keyword evidence="4" id="KW-0804">Transcription</keyword>
<dbReference type="GO" id="GO:0006355">
    <property type="term" value="P:regulation of DNA-templated transcription"/>
    <property type="evidence" value="ECO:0007669"/>
    <property type="project" value="InterPro"/>
</dbReference>
<dbReference type="Gene3D" id="2.170.150.80">
    <property type="entry name" value="NAC domain"/>
    <property type="match status" value="1"/>
</dbReference>
<dbReference type="InterPro" id="IPR036093">
    <property type="entry name" value="NAC_dom_sf"/>
</dbReference>